<dbReference type="EMBL" id="CP000583">
    <property type="protein sequence ID" value="ABO95190.1"/>
    <property type="molecule type" value="Genomic_DNA"/>
</dbReference>
<proteinExistence type="predicted"/>
<dbReference type="RefSeq" id="XP_001416897.1">
    <property type="nucleotide sequence ID" value="XM_001416860.1"/>
</dbReference>
<dbReference type="GeneID" id="5001000"/>
<dbReference type="Gramene" id="ABO95190">
    <property type="protein sequence ID" value="ABO95190"/>
    <property type="gene ID" value="OSTLU_30498"/>
</dbReference>
<accession>A4RU52</accession>
<sequence>MLANPPNGLGSAFKMYGVAGKGWCTIDIHTQRGECDLVASAHPRVKKERPENLVVGSVDRG</sequence>
<dbReference type="AlphaFoldDB" id="A4RU52"/>
<dbReference type="HOGENOM" id="CLU_2926819_0_0_1"/>
<gene>
    <name evidence="1" type="ORF">OSTLU_30498</name>
</gene>
<dbReference type="Proteomes" id="UP000001568">
    <property type="component" value="Chromosome 3"/>
</dbReference>
<name>A4RU52_OSTLU</name>
<reference evidence="1 2" key="1">
    <citation type="journal article" date="2007" name="Proc. Natl. Acad. Sci. U.S.A.">
        <title>The tiny eukaryote Ostreococcus provides genomic insights into the paradox of plankton speciation.</title>
        <authorList>
            <person name="Palenik B."/>
            <person name="Grimwood J."/>
            <person name="Aerts A."/>
            <person name="Rouze P."/>
            <person name="Salamov A."/>
            <person name="Putnam N."/>
            <person name="Dupont C."/>
            <person name="Jorgensen R."/>
            <person name="Derelle E."/>
            <person name="Rombauts S."/>
            <person name="Zhou K."/>
            <person name="Otillar R."/>
            <person name="Merchant S.S."/>
            <person name="Podell S."/>
            <person name="Gaasterland T."/>
            <person name="Napoli C."/>
            <person name="Gendler K."/>
            <person name="Manuell A."/>
            <person name="Tai V."/>
            <person name="Vallon O."/>
            <person name="Piganeau G."/>
            <person name="Jancek S."/>
            <person name="Heijde M."/>
            <person name="Jabbari K."/>
            <person name="Bowler C."/>
            <person name="Lohr M."/>
            <person name="Robbens S."/>
            <person name="Werner G."/>
            <person name="Dubchak I."/>
            <person name="Pazour G.J."/>
            <person name="Ren Q."/>
            <person name="Paulsen I."/>
            <person name="Delwiche C."/>
            <person name="Schmutz J."/>
            <person name="Rokhsar D."/>
            <person name="Van de Peer Y."/>
            <person name="Moreau H."/>
            <person name="Grigoriev I.V."/>
        </authorList>
    </citation>
    <scope>NUCLEOTIDE SEQUENCE [LARGE SCALE GENOMIC DNA]</scope>
    <source>
        <strain evidence="1 2">CCE9901</strain>
    </source>
</reference>
<dbReference type="OrthoDB" id="10651361at2759"/>
<organism evidence="1 2">
    <name type="scientific">Ostreococcus lucimarinus (strain CCE9901)</name>
    <dbReference type="NCBI Taxonomy" id="436017"/>
    <lineage>
        <taxon>Eukaryota</taxon>
        <taxon>Viridiplantae</taxon>
        <taxon>Chlorophyta</taxon>
        <taxon>Mamiellophyceae</taxon>
        <taxon>Mamiellales</taxon>
        <taxon>Bathycoccaceae</taxon>
        <taxon>Ostreococcus</taxon>
    </lineage>
</organism>
<keyword evidence="2" id="KW-1185">Reference proteome</keyword>
<dbReference type="KEGG" id="olu:OSTLU_30498"/>
<evidence type="ECO:0000313" key="2">
    <source>
        <dbReference type="Proteomes" id="UP000001568"/>
    </source>
</evidence>
<protein>
    <submittedName>
        <fullName evidence="1">Uncharacterized protein</fullName>
    </submittedName>
</protein>
<evidence type="ECO:0000313" key="1">
    <source>
        <dbReference type="EMBL" id="ABO95190.1"/>
    </source>
</evidence>